<dbReference type="GO" id="GO:0009279">
    <property type="term" value="C:cell outer membrane"/>
    <property type="evidence" value="ECO:0007669"/>
    <property type="project" value="UniProtKB-SubCell"/>
</dbReference>
<evidence type="ECO:0000256" key="10">
    <source>
        <dbReference type="ARBA" id="ARBA00023237"/>
    </source>
</evidence>
<organism evidence="14 15">
    <name type="scientific">Methylosinus trichosporium (strain ATCC 35070 / NCIMB 11131 / UNIQEM 75 / OB3b)</name>
    <dbReference type="NCBI Taxonomy" id="595536"/>
    <lineage>
        <taxon>Bacteria</taxon>
        <taxon>Pseudomonadati</taxon>
        <taxon>Pseudomonadota</taxon>
        <taxon>Alphaproteobacteria</taxon>
        <taxon>Hyphomicrobiales</taxon>
        <taxon>Methylocystaceae</taxon>
        <taxon>Methylosinus</taxon>
    </lineage>
</organism>
<feature type="domain" description="TonB-dependent receptor-like beta-barrel" evidence="12">
    <location>
        <begin position="263"/>
        <end position="784"/>
    </location>
</feature>
<name>A0A2D2D3A0_METT3</name>
<evidence type="ECO:0000256" key="8">
    <source>
        <dbReference type="ARBA" id="ARBA00023077"/>
    </source>
</evidence>
<evidence type="ECO:0000256" key="7">
    <source>
        <dbReference type="ARBA" id="ARBA00023065"/>
    </source>
</evidence>
<evidence type="ECO:0000313" key="14">
    <source>
        <dbReference type="EMBL" id="ATQ69480.1"/>
    </source>
</evidence>
<keyword evidence="5" id="KW-0812">Transmembrane</keyword>
<dbReference type="InterPro" id="IPR012910">
    <property type="entry name" value="Plug_dom"/>
</dbReference>
<dbReference type="SUPFAM" id="SSF56935">
    <property type="entry name" value="Porins"/>
    <property type="match status" value="1"/>
</dbReference>
<evidence type="ECO:0000256" key="5">
    <source>
        <dbReference type="ARBA" id="ARBA00022692"/>
    </source>
</evidence>
<proteinExistence type="inferred from homology"/>
<dbReference type="InterPro" id="IPR036942">
    <property type="entry name" value="Beta-barrel_TonB_sf"/>
</dbReference>
<evidence type="ECO:0000256" key="6">
    <source>
        <dbReference type="ARBA" id="ARBA00023004"/>
    </source>
</evidence>
<dbReference type="InterPro" id="IPR000531">
    <property type="entry name" value="Beta-barrel_TonB"/>
</dbReference>
<dbReference type="Pfam" id="PF00593">
    <property type="entry name" value="TonB_dep_Rec_b-barrel"/>
    <property type="match status" value="1"/>
</dbReference>
<evidence type="ECO:0000259" key="13">
    <source>
        <dbReference type="Pfam" id="PF07715"/>
    </source>
</evidence>
<evidence type="ECO:0000256" key="3">
    <source>
        <dbReference type="ARBA" id="ARBA00022452"/>
    </source>
</evidence>
<reference evidence="15" key="1">
    <citation type="submission" date="2017-10" db="EMBL/GenBank/DDBJ databases">
        <title>Completed PacBio SMRT sequence of Methylosinus trichosporium OB3b reveals presence of a third large plasmid.</title>
        <authorList>
            <person name="Charles T.C."/>
            <person name="Lynch M.D.J."/>
            <person name="Heil J.R."/>
            <person name="Cheng J."/>
        </authorList>
    </citation>
    <scope>NUCLEOTIDE SEQUENCE [LARGE SCALE GENOMIC DNA]</scope>
    <source>
        <strain evidence="15">OB3b</strain>
    </source>
</reference>
<keyword evidence="9 11" id="KW-0472">Membrane</keyword>
<evidence type="ECO:0000256" key="9">
    <source>
        <dbReference type="ARBA" id="ARBA00023136"/>
    </source>
</evidence>
<dbReference type="PANTHER" id="PTHR32552:SF81">
    <property type="entry name" value="TONB-DEPENDENT OUTER MEMBRANE RECEPTOR"/>
    <property type="match status" value="1"/>
</dbReference>
<dbReference type="PANTHER" id="PTHR32552">
    <property type="entry name" value="FERRICHROME IRON RECEPTOR-RELATED"/>
    <property type="match status" value="1"/>
</dbReference>
<dbReference type="Proteomes" id="UP000230709">
    <property type="component" value="Chromosome"/>
</dbReference>
<keyword evidence="14" id="KW-0675">Receptor</keyword>
<dbReference type="Pfam" id="PF07715">
    <property type="entry name" value="Plug"/>
    <property type="match status" value="1"/>
</dbReference>
<dbReference type="STRING" id="595536.GCA_000178815_01672"/>
<accession>A0A2D2D3A0</accession>
<evidence type="ECO:0000256" key="2">
    <source>
        <dbReference type="ARBA" id="ARBA00022448"/>
    </source>
</evidence>
<evidence type="ECO:0000259" key="12">
    <source>
        <dbReference type="Pfam" id="PF00593"/>
    </source>
</evidence>
<keyword evidence="15" id="KW-1185">Reference proteome</keyword>
<keyword evidence="10" id="KW-0998">Cell outer membrane</keyword>
<dbReference type="KEGG" id="mtw:CQW49_17530"/>
<dbReference type="AlphaFoldDB" id="A0A2D2D3A0"/>
<comment type="subcellular location">
    <subcellularLocation>
        <location evidence="1">Cell outer membrane</location>
        <topology evidence="1">Multi-pass membrane protein</topology>
    </subcellularLocation>
</comment>
<keyword evidence="6" id="KW-0408">Iron</keyword>
<protein>
    <submittedName>
        <fullName evidence="14">TonB-dependent receptor</fullName>
    </submittedName>
</protein>
<keyword evidence="3" id="KW-1134">Transmembrane beta strand</keyword>
<gene>
    <name evidence="14" type="ORF">CQW49_17530</name>
</gene>
<keyword evidence="4" id="KW-0410">Iron transport</keyword>
<evidence type="ECO:0000256" key="1">
    <source>
        <dbReference type="ARBA" id="ARBA00004571"/>
    </source>
</evidence>
<evidence type="ECO:0000256" key="11">
    <source>
        <dbReference type="RuleBase" id="RU003357"/>
    </source>
</evidence>
<dbReference type="GO" id="GO:0006826">
    <property type="term" value="P:iron ion transport"/>
    <property type="evidence" value="ECO:0007669"/>
    <property type="project" value="UniProtKB-KW"/>
</dbReference>
<dbReference type="InterPro" id="IPR039426">
    <property type="entry name" value="TonB-dep_rcpt-like"/>
</dbReference>
<sequence>MVLVVARSISLRGGAFLSMVASISVLGAARAEDAAVQDVIVTSSDKNKPGELSKRKTQVQKIPRPIVVVDPKTAQREQLYRLEDFAQKIPNYNPGSGNPRTARPAIRGVSAGAGTGDGAEFDTGFMIDNVFWKHVGFQWANFIDIDSAEVALGPQGTAGGKNTTVGSFVIRTQLPSFERKTTFETQFGSYSHVLQQVNTTGPIIDDRLAYRIAAYYDHGDGWITDKVSGATLLNNNRWGVRGQLLYVGDNFTDRLIFNISQSHEYNNNASGPYADTFQTYWNGTRPGSTYAQNVASRLGRSLLTLDPYSPANTDQGTLDQRLHMVSNELNVNIGENVFTSISAYGNFRLLPRNQQGNNLTEISKGATDTYVDQFSQEFRLTSPRDQPLEWQVGFFGFYDYVWNRNNTIFGGDAAAWFGNTHLLRGMASNRDGKARDLQLAAYGNGTYHLDDQLSVTLGLRDSWEVRSGSDFSWITLVPGNGALEQQQAAIVAGGGQRFFDTGGQKSTLNALTGLFNPQYKVTENVMAYGLVGRGEKAGAVNTAAQAIFVGDVFQKFQPIVTKPEVSWDYEVGVKTVWNEGRLVLNGNFYWNDIYNFQTNFVDASILDGNGVPLRQTYLGVAPHARLRGFEFDGRWNAFEGFWFNYSGAVVEARWIDFDDAPVDASWTWTTIATTGPFAGLRAPVKVSRSNTRFNAVPTFQFNVGANYETKLGRLFDEAQGGGEWWTRPLVGVAYVNVAWQDKTQVTNPDAVYTYWQPAYAIANLGLGVKTEDESVSLNAWVKNLTNQIPIVNTGATAIDPGTATAPATVNFYRFPRLIGGTLRFSF</sequence>
<evidence type="ECO:0000256" key="4">
    <source>
        <dbReference type="ARBA" id="ARBA00022496"/>
    </source>
</evidence>
<keyword evidence="8 11" id="KW-0798">TonB box</keyword>
<dbReference type="Gene3D" id="2.40.170.20">
    <property type="entry name" value="TonB-dependent receptor, beta-barrel domain"/>
    <property type="match status" value="1"/>
</dbReference>
<keyword evidence="7" id="KW-0406">Ion transport</keyword>
<comment type="similarity">
    <text evidence="11">Belongs to the TonB-dependent receptor family.</text>
</comment>
<keyword evidence="2" id="KW-0813">Transport</keyword>
<dbReference type="EMBL" id="CP023737">
    <property type="protein sequence ID" value="ATQ69480.1"/>
    <property type="molecule type" value="Genomic_DNA"/>
</dbReference>
<feature type="domain" description="TonB-dependent receptor plug" evidence="13">
    <location>
        <begin position="59"/>
        <end position="166"/>
    </location>
</feature>
<evidence type="ECO:0000313" key="15">
    <source>
        <dbReference type="Proteomes" id="UP000230709"/>
    </source>
</evidence>